<dbReference type="GeneID" id="107013295"/>
<dbReference type="RefSeq" id="XP_015068727.1">
    <property type="nucleotide sequence ID" value="XM_015213241.1"/>
</dbReference>
<evidence type="ECO:0000313" key="2">
    <source>
        <dbReference type="Proteomes" id="UP000694930"/>
    </source>
</evidence>
<protein>
    <submittedName>
        <fullName evidence="3">Uncharacterized protein LOC107013295</fullName>
    </submittedName>
</protein>
<name>A0ABM1GBL2_SOLPN</name>
<gene>
    <name evidence="3" type="primary">LOC107013295</name>
</gene>
<accession>A0ABM1GBL2</accession>
<dbReference type="Proteomes" id="UP000694930">
    <property type="component" value="Chromosome 3"/>
</dbReference>
<evidence type="ECO:0000259" key="1">
    <source>
        <dbReference type="Pfam" id="PF24626"/>
    </source>
</evidence>
<proteinExistence type="predicted"/>
<feature type="domain" description="Tf2-1-like SH3-like" evidence="1">
    <location>
        <begin position="69"/>
        <end position="133"/>
    </location>
</feature>
<reference evidence="2" key="1">
    <citation type="journal article" date="2014" name="Nat. Genet.">
        <title>The genome of the stress-tolerant wild tomato species Solanum pennellii.</title>
        <authorList>
            <person name="Bolger A."/>
            <person name="Scossa F."/>
            <person name="Bolger M.E."/>
            <person name="Lanz C."/>
            <person name="Maumus F."/>
            <person name="Tohge T."/>
            <person name="Quesneville H."/>
            <person name="Alseekh S."/>
            <person name="Sorensen I."/>
            <person name="Lichtenstein G."/>
            <person name="Fich E.A."/>
            <person name="Conte M."/>
            <person name="Keller H."/>
            <person name="Schneeberger K."/>
            <person name="Schwacke R."/>
            <person name="Ofner I."/>
            <person name="Vrebalov J."/>
            <person name="Xu Y."/>
            <person name="Osorio S."/>
            <person name="Aflitos S.A."/>
            <person name="Schijlen E."/>
            <person name="Jimenez-Gomez J.M."/>
            <person name="Ryngajllo M."/>
            <person name="Kimura S."/>
            <person name="Kumar R."/>
            <person name="Koenig D."/>
            <person name="Headland L.R."/>
            <person name="Maloof J.N."/>
            <person name="Sinha N."/>
            <person name="van Ham R.C."/>
            <person name="Lankhorst R.K."/>
            <person name="Mao L."/>
            <person name="Vogel A."/>
            <person name="Arsova B."/>
            <person name="Panstruga R."/>
            <person name="Fei Z."/>
            <person name="Rose J.K."/>
            <person name="Zamir D."/>
            <person name="Carrari F."/>
            <person name="Giovannoni J.J."/>
            <person name="Weigel D."/>
            <person name="Usadel B."/>
            <person name="Fernie A.R."/>
        </authorList>
    </citation>
    <scope>NUCLEOTIDE SEQUENCE [LARGE SCALE GENOMIC DNA]</scope>
    <source>
        <strain evidence="2">cv. LA0716</strain>
    </source>
</reference>
<dbReference type="InterPro" id="IPR056924">
    <property type="entry name" value="SH3_Tf2-1"/>
</dbReference>
<organism evidence="2 3">
    <name type="scientific">Solanum pennellii</name>
    <name type="common">Tomato</name>
    <name type="synonym">Lycopersicon pennellii</name>
    <dbReference type="NCBI Taxonomy" id="28526"/>
    <lineage>
        <taxon>Eukaryota</taxon>
        <taxon>Viridiplantae</taxon>
        <taxon>Streptophyta</taxon>
        <taxon>Embryophyta</taxon>
        <taxon>Tracheophyta</taxon>
        <taxon>Spermatophyta</taxon>
        <taxon>Magnoliopsida</taxon>
        <taxon>eudicotyledons</taxon>
        <taxon>Gunneridae</taxon>
        <taxon>Pentapetalae</taxon>
        <taxon>asterids</taxon>
        <taxon>lamiids</taxon>
        <taxon>Solanales</taxon>
        <taxon>Solanaceae</taxon>
        <taxon>Solanoideae</taxon>
        <taxon>Solaneae</taxon>
        <taxon>Solanum</taxon>
        <taxon>Solanum subgen. Lycopersicon</taxon>
    </lineage>
</organism>
<sequence length="180" mass="20868">MAPFEDIYVRRCISPVGWFDVGKSSLRGPEIIYEAIEKVRIVRDRLKTAYSLQKSYANNRRRDLECEIGYHVYLKISPIKGLMRFVRKEKLSPRYVGPYEILQRIGKVDYELKLPNELASVHPVFHVCMLKKCIGDPVSILPIDGLGVDENLSYEDVSIDILDRHVKKYRNKEVASLKVQ</sequence>
<reference evidence="3" key="2">
    <citation type="submission" date="2025-08" db="UniProtKB">
        <authorList>
            <consortium name="RefSeq"/>
        </authorList>
    </citation>
    <scope>IDENTIFICATION</scope>
</reference>
<dbReference type="PANTHER" id="PTHR46148">
    <property type="entry name" value="CHROMO DOMAIN-CONTAINING PROTEIN"/>
    <property type="match status" value="1"/>
</dbReference>
<dbReference type="Pfam" id="PF24626">
    <property type="entry name" value="SH3_Tf2-1"/>
    <property type="match status" value="1"/>
</dbReference>
<dbReference type="PANTHER" id="PTHR46148:SF57">
    <property type="entry name" value="OS12G0499874 PROTEIN"/>
    <property type="match status" value="1"/>
</dbReference>
<keyword evidence="2" id="KW-1185">Reference proteome</keyword>
<evidence type="ECO:0000313" key="3">
    <source>
        <dbReference type="RefSeq" id="XP_015068727.1"/>
    </source>
</evidence>